<dbReference type="AlphaFoldDB" id="R0JZT9"/>
<dbReference type="RefSeq" id="XP_008029945.1">
    <property type="nucleotide sequence ID" value="XM_008031754.1"/>
</dbReference>
<evidence type="ECO:0000313" key="1">
    <source>
        <dbReference type="EMBL" id="EOA82969.1"/>
    </source>
</evidence>
<organism evidence="1 2">
    <name type="scientific">Exserohilum turcicum (strain 28A)</name>
    <name type="common">Northern leaf blight fungus</name>
    <name type="synonym">Setosphaeria turcica</name>
    <dbReference type="NCBI Taxonomy" id="671987"/>
    <lineage>
        <taxon>Eukaryota</taxon>
        <taxon>Fungi</taxon>
        <taxon>Dikarya</taxon>
        <taxon>Ascomycota</taxon>
        <taxon>Pezizomycotina</taxon>
        <taxon>Dothideomycetes</taxon>
        <taxon>Pleosporomycetidae</taxon>
        <taxon>Pleosporales</taxon>
        <taxon>Pleosporineae</taxon>
        <taxon>Pleosporaceae</taxon>
        <taxon>Exserohilum</taxon>
    </lineage>
</organism>
<dbReference type="HOGENOM" id="CLU_2689378_0_0_1"/>
<protein>
    <submittedName>
        <fullName evidence="1">Uncharacterized protein</fullName>
    </submittedName>
</protein>
<keyword evidence="2" id="KW-1185">Reference proteome</keyword>
<reference evidence="1 2" key="2">
    <citation type="journal article" date="2013" name="PLoS Genet.">
        <title>Comparative genome structure, secondary metabolite, and effector coding capacity across Cochliobolus pathogens.</title>
        <authorList>
            <person name="Condon B.J."/>
            <person name="Leng Y."/>
            <person name="Wu D."/>
            <person name="Bushley K.E."/>
            <person name="Ohm R.A."/>
            <person name="Otillar R."/>
            <person name="Martin J."/>
            <person name="Schackwitz W."/>
            <person name="Grimwood J."/>
            <person name="MohdZainudin N."/>
            <person name="Xue C."/>
            <person name="Wang R."/>
            <person name="Manning V.A."/>
            <person name="Dhillon B."/>
            <person name="Tu Z.J."/>
            <person name="Steffenson B.J."/>
            <person name="Salamov A."/>
            <person name="Sun H."/>
            <person name="Lowry S."/>
            <person name="LaButti K."/>
            <person name="Han J."/>
            <person name="Copeland A."/>
            <person name="Lindquist E."/>
            <person name="Barry K."/>
            <person name="Schmutz J."/>
            <person name="Baker S.E."/>
            <person name="Ciuffetti L.M."/>
            <person name="Grigoriev I.V."/>
            <person name="Zhong S."/>
            <person name="Turgeon B.G."/>
        </authorList>
    </citation>
    <scope>NUCLEOTIDE SEQUENCE [LARGE SCALE GENOMIC DNA]</scope>
    <source>
        <strain evidence="2">28A</strain>
    </source>
</reference>
<evidence type="ECO:0000313" key="2">
    <source>
        <dbReference type="Proteomes" id="UP000016935"/>
    </source>
</evidence>
<reference evidence="1 2" key="1">
    <citation type="journal article" date="2012" name="PLoS Pathog.">
        <title>Diverse lifestyles and strategies of plant pathogenesis encoded in the genomes of eighteen Dothideomycetes fungi.</title>
        <authorList>
            <person name="Ohm R.A."/>
            <person name="Feau N."/>
            <person name="Henrissat B."/>
            <person name="Schoch C.L."/>
            <person name="Horwitz B.A."/>
            <person name="Barry K.W."/>
            <person name="Condon B.J."/>
            <person name="Copeland A.C."/>
            <person name="Dhillon B."/>
            <person name="Glaser F."/>
            <person name="Hesse C.N."/>
            <person name="Kosti I."/>
            <person name="LaButti K."/>
            <person name="Lindquist E.A."/>
            <person name="Lucas S."/>
            <person name="Salamov A.A."/>
            <person name="Bradshaw R.E."/>
            <person name="Ciuffetti L."/>
            <person name="Hamelin R.C."/>
            <person name="Kema G.H.J."/>
            <person name="Lawrence C."/>
            <person name="Scott J.A."/>
            <person name="Spatafora J.W."/>
            <person name="Turgeon B.G."/>
            <person name="de Wit P.J.G.M."/>
            <person name="Zhong S."/>
            <person name="Goodwin S.B."/>
            <person name="Grigoriev I.V."/>
        </authorList>
    </citation>
    <scope>NUCLEOTIDE SEQUENCE [LARGE SCALE GENOMIC DNA]</scope>
    <source>
        <strain evidence="2">28A</strain>
    </source>
</reference>
<sequence length="74" mass="7686">MAWHDDDGESAESVEALHEQAGFAAAAAPPTFLSLPHTAKVFGDWHPFAQVHVPVTLMPPQVQVQVQAGAGAGG</sequence>
<gene>
    <name evidence="1" type="ORF">SETTUDRAFT_165317</name>
</gene>
<dbReference type="EMBL" id="KB908844">
    <property type="protein sequence ID" value="EOA82969.1"/>
    <property type="molecule type" value="Genomic_DNA"/>
</dbReference>
<accession>R0JZT9</accession>
<dbReference type="GeneID" id="19399433"/>
<name>R0JZT9_EXST2</name>
<dbReference type="Proteomes" id="UP000016935">
    <property type="component" value="Unassembled WGS sequence"/>
</dbReference>
<proteinExistence type="predicted"/>